<accession>A0ABW0JCA4</accession>
<sequence>MIFIAGLSVAQQAASQSSYADTPRLVHEVLIEKELLPNAKHSVRVNGQPSMRAESVAREKAVRVTEVGSADTDIQILKAERGADNAASAPSLKPGSPRPAGPRATASQIERLFAIHRSQTTKVPGIGARDDIDVCVERSLREVDPGNRAWNPNDPRWDTMRSVITQDCAAQSDLIKAKVAPVLTKAYLDALRRSYEAHLSSTEADNLIQFYESDTGHRYVVFQERLALAGGKGAARLFSGKAGADAQAASSDAMKARMQMLRLSTTFAMLIVATQDARRAGGDATGGPAIGMLMSVTAANQGEMLDQIRREYSPNLHDFAAFVESPAETDELRALYEATATAGTAAGKFAMELSPELNGNLKRWRDLYSSLPKDKVGTPAQ</sequence>
<comment type="caution">
    <text evidence="2">The sequence shown here is derived from an EMBL/GenBank/DDBJ whole genome shotgun (WGS) entry which is preliminary data.</text>
</comment>
<dbReference type="EMBL" id="JBHSMP010000024">
    <property type="protein sequence ID" value="MFC5430787.1"/>
    <property type="molecule type" value="Genomic_DNA"/>
</dbReference>
<feature type="region of interest" description="Disordered" evidence="1">
    <location>
        <begin position="81"/>
        <end position="105"/>
    </location>
</feature>
<proteinExistence type="predicted"/>
<dbReference type="Proteomes" id="UP001596103">
    <property type="component" value="Unassembled WGS sequence"/>
</dbReference>
<gene>
    <name evidence="2" type="ORF">ACFPTO_18580</name>
</gene>
<evidence type="ECO:0000313" key="3">
    <source>
        <dbReference type="Proteomes" id="UP001596103"/>
    </source>
</evidence>
<organism evidence="2 3">
    <name type="scientific">Paraburkholderia denitrificans</name>
    <dbReference type="NCBI Taxonomy" id="694025"/>
    <lineage>
        <taxon>Bacteria</taxon>
        <taxon>Pseudomonadati</taxon>
        <taxon>Pseudomonadota</taxon>
        <taxon>Betaproteobacteria</taxon>
        <taxon>Burkholderiales</taxon>
        <taxon>Burkholderiaceae</taxon>
        <taxon>Paraburkholderia</taxon>
    </lineage>
</organism>
<keyword evidence="3" id="KW-1185">Reference proteome</keyword>
<evidence type="ECO:0008006" key="4">
    <source>
        <dbReference type="Google" id="ProtNLM"/>
    </source>
</evidence>
<name>A0ABW0JCA4_9BURK</name>
<reference evidence="3" key="1">
    <citation type="journal article" date="2019" name="Int. J. Syst. Evol. Microbiol.">
        <title>The Global Catalogue of Microorganisms (GCM) 10K type strain sequencing project: providing services to taxonomists for standard genome sequencing and annotation.</title>
        <authorList>
            <consortium name="The Broad Institute Genomics Platform"/>
            <consortium name="The Broad Institute Genome Sequencing Center for Infectious Disease"/>
            <person name="Wu L."/>
            <person name="Ma J."/>
        </authorList>
    </citation>
    <scope>NUCLEOTIDE SEQUENCE [LARGE SCALE GENOMIC DNA]</scope>
    <source>
        <strain evidence="3">CCUG 56042</strain>
    </source>
</reference>
<evidence type="ECO:0000313" key="2">
    <source>
        <dbReference type="EMBL" id="MFC5430787.1"/>
    </source>
</evidence>
<evidence type="ECO:0000256" key="1">
    <source>
        <dbReference type="SAM" id="MobiDB-lite"/>
    </source>
</evidence>
<protein>
    <recommendedName>
        <fullName evidence="4">DUF2059 domain-containing protein</fullName>
    </recommendedName>
</protein>